<comment type="subcellular location">
    <subcellularLocation>
        <location evidence="1">Cell membrane</location>
        <topology evidence="1">Single-pass type I membrane protein</topology>
    </subcellularLocation>
</comment>
<reference evidence="11 12" key="1">
    <citation type="journal article" date="2021" name="Commun. Biol.">
        <title>The genome of Shorea leprosula (Dipterocarpaceae) highlights the ecological relevance of drought in aseasonal tropical rainforests.</title>
        <authorList>
            <person name="Ng K.K.S."/>
            <person name="Kobayashi M.J."/>
            <person name="Fawcett J.A."/>
            <person name="Hatakeyama M."/>
            <person name="Paape T."/>
            <person name="Ng C.H."/>
            <person name="Ang C.C."/>
            <person name="Tnah L.H."/>
            <person name="Lee C.T."/>
            <person name="Nishiyama T."/>
            <person name="Sese J."/>
            <person name="O'Brien M.J."/>
            <person name="Copetti D."/>
            <person name="Mohd Noor M.I."/>
            <person name="Ong R.C."/>
            <person name="Putra M."/>
            <person name="Sireger I.Z."/>
            <person name="Indrioko S."/>
            <person name="Kosugi Y."/>
            <person name="Izuno A."/>
            <person name="Isagi Y."/>
            <person name="Lee S.L."/>
            <person name="Shimizu K.K."/>
        </authorList>
    </citation>
    <scope>NUCLEOTIDE SEQUENCE [LARGE SCALE GENOMIC DNA]</scope>
    <source>
        <strain evidence="11">214</strain>
    </source>
</reference>
<keyword evidence="12" id="KW-1185">Reference proteome</keyword>
<organism evidence="11 12">
    <name type="scientific">Rubroshorea leprosula</name>
    <dbReference type="NCBI Taxonomy" id="152421"/>
    <lineage>
        <taxon>Eukaryota</taxon>
        <taxon>Viridiplantae</taxon>
        <taxon>Streptophyta</taxon>
        <taxon>Embryophyta</taxon>
        <taxon>Tracheophyta</taxon>
        <taxon>Spermatophyta</taxon>
        <taxon>Magnoliopsida</taxon>
        <taxon>eudicotyledons</taxon>
        <taxon>Gunneridae</taxon>
        <taxon>Pentapetalae</taxon>
        <taxon>rosids</taxon>
        <taxon>malvids</taxon>
        <taxon>Malvales</taxon>
        <taxon>Dipterocarpaceae</taxon>
        <taxon>Rubroshorea</taxon>
    </lineage>
</organism>
<keyword evidence="7" id="KW-1133">Transmembrane helix</keyword>
<evidence type="ECO:0000256" key="9">
    <source>
        <dbReference type="ARBA" id="ARBA00023170"/>
    </source>
</evidence>
<evidence type="ECO:0000313" key="12">
    <source>
        <dbReference type="Proteomes" id="UP001054252"/>
    </source>
</evidence>
<dbReference type="EMBL" id="BPVZ01000128">
    <property type="protein sequence ID" value="GKV38448.1"/>
    <property type="molecule type" value="Genomic_DNA"/>
</dbReference>
<dbReference type="InterPro" id="IPR032675">
    <property type="entry name" value="LRR_dom_sf"/>
</dbReference>
<evidence type="ECO:0000313" key="11">
    <source>
        <dbReference type="EMBL" id="GKV38448.1"/>
    </source>
</evidence>
<dbReference type="AlphaFoldDB" id="A0AAV5LNR1"/>
<dbReference type="GO" id="GO:0005886">
    <property type="term" value="C:plasma membrane"/>
    <property type="evidence" value="ECO:0007669"/>
    <property type="project" value="UniProtKB-SubCell"/>
</dbReference>
<gene>
    <name evidence="11" type="ORF">SLEP1_g46361</name>
</gene>
<evidence type="ECO:0000256" key="7">
    <source>
        <dbReference type="ARBA" id="ARBA00022989"/>
    </source>
</evidence>
<name>A0AAV5LNR1_9ROSI</name>
<evidence type="ECO:0000256" key="10">
    <source>
        <dbReference type="ARBA" id="ARBA00023180"/>
    </source>
</evidence>
<protein>
    <submittedName>
        <fullName evidence="11">Uncharacterized protein</fullName>
    </submittedName>
</protein>
<evidence type="ECO:0000256" key="4">
    <source>
        <dbReference type="ARBA" id="ARBA00022614"/>
    </source>
</evidence>
<evidence type="ECO:0000256" key="5">
    <source>
        <dbReference type="ARBA" id="ARBA00022692"/>
    </source>
</evidence>
<keyword evidence="8" id="KW-0472">Membrane</keyword>
<evidence type="ECO:0000256" key="1">
    <source>
        <dbReference type="ARBA" id="ARBA00004251"/>
    </source>
</evidence>
<dbReference type="Gene3D" id="3.80.10.10">
    <property type="entry name" value="Ribonuclease Inhibitor"/>
    <property type="match status" value="1"/>
</dbReference>
<comment type="caution">
    <text evidence="11">The sequence shown here is derived from an EMBL/GenBank/DDBJ whole genome shotgun (WGS) entry which is preliminary data.</text>
</comment>
<dbReference type="Proteomes" id="UP001054252">
    <property type="component" value="Unassembled WGS sequence"/>
</dbReference>
<proteinExistence type="inferred from homology"/>
<dbReference type="PANTHER" id="PTHR27004:SF203">
    <property type="entry name" value="LEUCINE-RICH REPEAT-CONTAINING N-TERMINAL PLANT-TYPE DOMAIN-CONTAINING PROTEIN"/>
    <property type="match status" value="1"/>
</dbReference>
<sequence length="92" mass="10174">MLDGAEFSGAIEEEEQGLNLSHNNFGGYMSPLLEIPQGNKFHTFENTSYKGNLGLVGFQLSKSCIENGTLEQLVDSFQEKDDLWGSGWRAVT</sequence>
<comment type="similarity">
    <text evidence="2">Belongs to the RLP family.</text>
</comment>
<evidence type="ECO:0000256" key="8">
    <source>
        <dbReference type="ARBA" id="ARBA00023136"/>
    </source>
</evidence>
<accession>A0AAV5LNR1</accession>
<evidence type="ECO:0000256" key="2">
    <source>
        <dbReference type="ARBA" id="ARBA00009592"/>
    </source>
</evidence>
<keyword evidence="5" id="KW-0812">Transmembrane</keyword>
<evidence type="ECO:0000256" key="3">
    <source>
        <dbReference type="ARBA" id="ARBA00022475"/>
    </source>
</evidence>
<dbReference type="PANTHER" id="PTHR27004">
    <property type="entry name" value="RECEPTOR-LIKE PROTEIN 12 ISOFORM X1"/>
    <property type="match status" value="1"/>
</dbReference>
<evidence type="ECO:0000256" key="6">
    <source>
        <dbReference type="ARBA" id="ARBA00022737"/>
    </source>
</evidence>
<keyword evidence="3" id="KW-1003">Cell membrane</keyword>
<keyword evidence="4" id="KW-0433">Leucine-rich repeat</keyword>
<keyword evidence="9" id="KW-0675">Receptor</keyword>
<keyword evidence="6" id="KW-0677">Repeat</keyword>
<keyword evidence="10" id="KW-0325">Glycoprotein</keyword>